<feature type="chain" id="PRO_5013344628" description="Cell wall protein PhiA" evidence="1">
    <location>
        <begin position="18"/>
        <end position="188"/>
    </location>
</feature>
<evidence type="ECO:0008006" key="4">
    <source>
        <dbReference type="Google" id="ProtNLM"/>
    </source>
</evidence>
<reference evidence="2 3" key="1">
    <citation type="submission" date="2016-06" db="EMBL/GenBank/DDBJ databases">
        <authorList>
            <person name="Kjaerup R.B."/>
            <person name="Dalgaard T.S."/>
            <person name="Juul-Madsen H.R."/>
        </authorList>
    </citation>
    <scope>NUCLEOTIDE SEQUENCE [LARGE SCALE GENOMIC DNA]</scope>
</reference>
<dbReference type="AlphaFoldDB" id="A0A1X7RZ98"/>
<proteinExistence type="predicted"/>
<feature type="signal peptide" evidence="1">
    <location>
        <begin position="1"/>
        <end position="17"/>
    </location>
</feature>
<organism evidence="2 3">
    <name type="scientific">Zymoseptoria tritici (strain ST99CH_3D7)</name>
    <dbReference type="NCBI Taxonomy" id="1276538"/>
    <lineage>
        <taxon>Eukaryota</taxon>
        <taxon>Fungi</taxon>
        <taxon>Dikarya</taxon>
        <taxon>Ascomycota</taxon>
        <taxon>Pezizomycotina</taxon>
        <taxon>Dothideomycetes</taxon>
        <taxon>Dothideomycetidae</taxon>
        <taxon>Mycosphaerellales</taxon>
        <taxon>Mycosphaerellaceae</taxon>
        <taxon>Zymoseptoria</taxon>
    </lineage>
</organism>
<name>A0A1X7RZ98_ZYMT9</name>
<evidence type="ECO:0000313" key="3">
    <source>
        <dbReference type="Proteomes" id="UP000215127"/>
    </source>
</evidence>
<sequence length="188" mass="20631">MHYSALALLTAVTSVMAAPQHQRIHADFPPPQLNQAFGVNVTGPGITNVDTRAMNGGIFIGGPQKANCQDNFHADFATYIARDDHTWKLYNNKGGPTQMLYVDNKGSVGYTTGDVGAPPHTERDPFNIDPTTGYVTFNGCSAKACPTGAEKDQYTLWFTNDDPYQQKDCVDVTVQAYYTPYRSSCTYN</sequence>
<dbReference type="Proteomes" id="UP000215127">
    <property type="component" value="Chromosome 7"/>
</dbReference>
<keyword evidence="3" id="KW-1185">Reference proteome</keyword>
<protein>
    <recommendedName>
        <fullName evidence="4">Cell wall protein PhiA</fullName>
    </recommendedName>
</protein>
<accession>A0A1X7RZ98</accession>
<gene>
    <name evidence="2" type="ORF">ZT3D7_G7684</name>
</gene>
<evidence type="ECO:0000256" key="1">
    <source>
        <dbReference type="SAM" id="SignalP"/>
    </source>
</evidence>
<evidence type="ECO:0000313" key="2">
    <source>
        <dbReference type="EMBL" id="SMQ52531.1"/>
    </source>
</evidence>
<keyword evidence="1" id="KW-0732">Signal</keyword>
<dbReference type="EMBL" id="LT853698">
    <property type="protein sequence ID" value="SMQ52531.1"/>
    <property type="molecule type" value="Genomic_DNA"/>
</dbReference>